<dbReference type="GO" id="GO:0006107">
    <property type="term" value="P:oxaloacetate metabolic process"/>
    <property type="evidence" value="ECO:0007669"/>
    <property type="project" value="UniProtKB-UniRule"/>
</dbReference>
<dbReference type="PANTHER" id="PTHR30523">
    <property type="entry name" value="PHOSPHOENOLPYRUVATE CARBOXYLASE"/>
    <property type="match status" value="1"/>
</dbReference>
<evidence type="ECO:0000256" key="6">
    <source>
        <dbReference type="ARBA" id="ARBA00023239"/>
    </source>
</evidence>
<organism evidence="11 12">
    <name type="scientific">Oscillochloris trichoides DG-6</name>
    <dbReference type="NCBI Taxonomy" id="765420"/>
    <lineage>
        <taxon>Bacteria</taxon>
        <taxon>Bacillati</taxon>
        <taxon>Chloroflexota</taxon>
        <taxon>Chloroflexia</taxon>
        <taxon>Chloroflexales</taxon>
        <taxon>Chloroflexineae</taxon>
        <taxon>Oscillochloridaceae</taxon>
        <taxon>Oscillochloris</taxon>
    </lineage>
</organism>
<evidence type="ECO:0000256" key="10">
    <source>
        <dbReference type="PROSITE-ProRule" id="PRU10111"/>
    </source>
</evidence>
<comment type="similarity">
    <text evidence="2 9">Belongs to the PEPCase type 1 family.</text>
</comment>
<evidence type="ECO:0000256" key="2">
    <source>
        <dbReference type="ARBA" id="ARBA00008346"/>
    </source>
</evidence>
<comment type="caution">
    <text evidence="11">The sequence shown here is derived from an EMBL/GenBank/DDBJ whole genome shotgun (WGS) entry which is preliminary data.</text>
</comment>
<evidence type="ECO:0000313" key="11">
    <source>
        <dbReference type="EMBL" id="EFO80386.1"/>
    </source>
</evidence>
<dbReference type="OrthoDB" id="9768133at2"/>
<dbReference type="EC" id="4.1.1.31" evidence="3 9"/>
<dbReference type="GO" id="GO:0005829">
    <property type="term" value="C:cytosol"/>
    <property type="evidence" value="ECO:0007669"/>
    <property type="project" value="TreeGrafter"/>
</dbReference>
<dbReference type="InterPro" id="IPR022805">
    <property type="entry name" value="PEP_COase_bac/pln-type"/>
</dbReference>
<evidence type="ECO:0000256" key="8">
    <source>
        <dbReference type="ARBA" id="ARBA00048995"/>
    </source>
</evidence>
<gene>
    <name evidence="9" type="primary">ppc</name>
    <name evidence="11" type="ORF">OSCT_1745</name>
</gene>
<keyword evidence="6 9" id="KW-0456">Lyase</keyword>
<evidence type="ECO:0000313" key="12">
    <source>
        <dbReference type="Proteomes" id="UP000054010"/>
    </source>
</evidence>
<feature type="active site" evidence="9">
    <location>
        <position position="590"/>
    </location>
</feature>
<reference evidence="11 12" key="1">
    <citation type="journal article" date="2011" name="J. Bacteriol.">
        <title>Draft genome sequence of the anoxygenic filamentous phototrophic bacterium Oscillochloris trichoides subsp. DG-6.</title>
        <authorList>
            <person name="Kuznetsov B.B."/>
            <person name="Ivanovsky R.N."/>
            <person name="Keppen O.I."/>
            <person name="Sukhacheva M.V."/>
            <person name="Bumazhkin B.K."/>
            <person name="Patutina E.O."/>
            <person name="Beletsky A.V."/>
            <person name="Mardanov A.V."/>
            <person name="Baslerov R.V."/>
            <person name="Panteleeva A.N."/>
            <person name="Kolganova T.V."/>
            <person name="Ravin N.V."/>
            <person name="Skryabin K.G."/>
        </authorList>
    </citation>
    <scope>NUCLEOTIDE SEQUENCE [LARGE SCALE GENOMIC DNA]</scope>
    <source>
        <strain evidence="11 12">DG-6</strain>
    </source>
</reference>
<dbReference type="InterPro" id="IPR018129">
    <property type="entry name" value="PEP_COase_Lys_AS"/>
</dbReference>
<dbReference type="InterPro" id="IPR015813">
    <property type="entry name" value="Pyrv/PenolPyrv_kinase-like_dom"/>
</dbReference>
<dbReference type="Pfam" id="PF00311">
    <property type="entry name" value="PEPcase"/>
    <property type="match status" value="1"/>
</dbReference>
<dbReference type="HOGENOM" id="CLU_006557_2_0_0"/>
<evidence type="ECO:0000256" key="1">
    <source>
        <dbReference type="ARBA" id="ARBA00003670"/>
    </source>
</evidence>
<comment type="cofactor">
    <cofactor evidence="9">
        <name>Mg(2+)</name>
        <dbReference type="ChEBI" id="CHEBI:18420"/>
    </cofactor>
</comment>
<keyword evidence="7 9" id="KW-0120">Carbon dioxide fixation</keyword>
<proteinExistence type="inferred from homology"/>
<dbReference type="GO" id="GO:0006099">
    <property type="term" value="P:tricarboxylic acid cycle"/>
    <property type="evidence" value="ECO:0007669"/>
    <property type="project" value="InterPro"/>
</dbReference>
<dbReference type="GO" id="GO:0015977">
    <property type="term" value="P:carbon fixation"/>
    <property type="evidence" value="ECO:0007669"/>
    <property type="project" value="UniProtKB-UniRule"/>
</dbReference>
<dbReference type="HAMAP" id="MF_00595">
    <property type="entry name" value="PEPcase_type1"/>
    <property type="match status" value="1"/>
</dbReference>
<dbReference type="NCBIfam" id="NF000584">
    <property type="entry name" value="PRK00009.1"/>
    <property type="match status" value="1"/>
</dbReference>
<evidence type="ECO:0000256" key="4">
    <source>
        <dbReference type="ARBA" id="ARBA00022419"/>
    </source>
</evidence>
<evidence type="ECO:0000256" key="7">
    <source>
        <dbReference type="ARBA" id="ARBA00023300"/>
    </source>
</evidence>
<accession>E1IEJ4</accession>
<dbReference type="Gene3D" id="1.20.1440.90">
    <property type="entry name" value="Phosphoenolpyruvate/pyruvate domain"/>
    <property type="match status" value="1"/>
</dbReference>
<dbReference type="EMBL" id="ADVR01000053">
    <property type="protein sequence ID" value="EFO80386.1"/>
    <property type="molecule type" value="Genomic_DNA"/>
</dbReference>
<comment type="subunit">
    <text evidence="9">Homotetramer.</text>
</comment>
<dbReference type="AlphaFoldDB" id="E1IEJ4"/>
<comment type="function">
    <text evidence="1 9">Forms oxaloacetate, a four-carbon dicarboxylic acid source for the tricarboxylic acid cycle.</text>
</comment>
<dbReference type="eggNOG" id="COG2352">
    <property type="taxonomic scope" value="Bacteria"/>
</dbReference>
<keyword evidence="12" id="KW-1185">Reference proteome</keyword>
<dbReference type="GO" id="GO:0000287">
    <property type="term" value="F:magnesium ion binding"/>
    <property type="evidence" value="ECO:0007669"/>
    <property type="project" value="UniProtKB-UniRule"/>
</dbReference>
<evidence type="ECO:0000256" key="5">
    <source>
        <dbReference type="ARBA" id="ARBA00022842"/>
    </source>
</evidence>
<dbReference type="PANTHER" id="PTHR30523:SF6">
    <property type="entry name" value="PHOSPHOENOLPYRUVATE CARBOXYLASE"/>
    <property type="match status" value="1"/>
</dbReference>
<dbReference type="PROSITE" id="PS00781">
    <property type="entry name" value="PEPCASE_1"/>
    <property type="match status" value="1"/>
</dbReference>
<dbReference type="SUPFAM" id="SSF51621">
    <property type="entry name" value="Phosphoenolpyruvate/pyruvate domain"/>
    <property type="match status" value="1"/>
</dbReference>
<dbReference type="GO" id="GO:0008964">
    <property type="term" value="F:phosphoenolpyruvate carboxylase activity"/>
    <property type="evidence" value="ECO:0007669"/>
    <property type="project" value="UniProtKB-UniRule"/>
</dbReference>
<sequence length="943" mass="105740">MSSERDPLATNIHALGMALQRVMTNQSGARALELEAQVRQMAHELRAQPSPELADRLTKLIAARPVAQLYDLVKASTLYFGLVNLAESVERLRMLSVRDRQRYPAPRAEGITDAVAMLRSHGVSAEAIQAWLDHALIMPVLTAHPTESRRRTTLNKLRRIFDTLIELTLRTTPLLPHEHVAAITQIEREIVGLWLSDDVRVEKPSVLDEVENGLYYFQRVIWDRLPNLDRELAEALSEHYPEHAWRLRPILRFGSWMGGDRDGNPFVTAEVTVDTVRLMRSAMLRHLIACLAPLHTDLSQSLQQAPVSREVLERIAYYSDLMPAAAQKISPHHSREPYRQLTDLIRARLERTLDYTLHTPIHWGQDPPPQPQPDIYFRSEELLADLELMRTSLNANGAALVADGLLRDLIAKVAIFRLHSATLDIRQHSGRHSAALHELFAAAGVCDAYLHLPEAEKIDILCAEIASPRPLSETRLSNYSPDTAEVIQTFRMLAALLEQIDPQVIENYVISTTADVSDILAVLLFCHEVGLYEPGRFSLLNVVPLFETGDDLLHAPQIMERCLTLPAYREHLRLRGDVQEIMLGYSDSNKEGGFVAANWALYRAQVELDALAQRHGIQLRLFHGRGGAVGRGGGPAGQAILAQPPGTLSGQIKMTDQGEMISDRYLDPRSAHRHLEQVVHAVMRAGFPETLPAPDAAWLEVMEQIATSARQTYRDLIYANPEFLSYFREATPIAEISRLRIGSRPASRRNSARIEDLRAIPWVFSWMQSRHTIPGWYGLGSALAAFVQQQVESGEAASHHMPPAASALSLLRTMYRQWPFFTTLLDNAQMIMAKADMGIARQYAGLVGDQELALRVFGIIEAEFNRTREMICAIAEVDDLLGASPALRRAIQHRNPYIDPLSYIQIELLRRLRNEPDPGEQEQLETTVLMSINGLAAGLKNTG</sequence>
<evidence type="ECO:0000256" key="9">
    <source>
        <dbReference type="HAMAP-Rule" id="MF_00595"/>
    </source>
</evidence>
<feature type="active site" evidence="9 10">
    <location>
        <position position="144"/>
    </location>
</feature>
<dbReference type="STRING" id="765420.OSCT_1745"/>
<evidence type="ECO:0000256" key="3">
    <source>
        <dbReference type="ARBA" id="ARBA00012305"/>
    </source>
</evidence>
<keyword evidence="5 9" id="KW-0460">Magnesium</keyword>
<comment type="catalytic activity">
    <reaction evidence="8 9">
        <text>oxaloacetate + phosphate = phosphoenolpyruvate + hydrogencarbonate</text>
        <dbReference type="Rhea" id="RHEA:28370"/>
        <dbReference type="ChEBI" id="CHEBI:16452"/>
        <dbReference type="ChEBI" id="CHEBI:17544"/>
        <dbReference type="ChEBI" id="CHEBI:43474"/>
        <dbReference type="ChEBI" id="CHEBI:58702"/>
        <dbReference type="EC" id="4.1.1.31"/>
    </reaction>
</comment>
<protein>
    <recommendedName>
        <fullName evidence="4 9">Phosphoenolpyruvate carboxylase</fullName>
        <shortName evidence="9">PEPC</shortName>
        <shortName evidence="9">PEPCase</shortName>
        <ecNumber evidence="3 9">4.1.1.31</ecNumber>
    </recommendedName>
</protein>
<dbReference type="PRINTS" id="PR00150">
    <property type="entry name" value="PEPCARBXLASE"/>
</dbReference>
<name>E1IEJ4_9CHLR</name>
<dbReference type="Proteomes" id="UP000054010">
    <property type="component" value="Unassembled WGS sequence"/>
</dbReference>
<dbReference type="InterPro" id="IPR021135">
    <property type="entry name" value="PEP_COase"/>
</dbReference>